<dbReference type="SUPFAM" id="SSF48208">
    <property type="entry name" value="Six-hairpin glycosidases"/>
    <property type="match status" value="1"/>
</dbReference>
<name>A0A9D1ZW35_9FIRM</name>
<dbReference type="AlphaFoldDB" id="A0A9D1ZW35"/>
<evidence type="ECO:0000313" key="2">
    <source>
        <dbReference type="EMBL" id="HIY97242.1"/>
    </source>
</evidence>
<dbReference type="InterPro" id="IPR012341">
    <property type="entry name" value="6hp_glycosidase-like_sf"/>
</dbReference>
<feature type="domain" description="Alpha-L-rhamnosidase six-hairpin glycosidase" evidence="1">
    <location>
        <begin position="359"/>
        <end position="555"/>
    </location>
</feature>
<protein>
    <recommendedName>
        <fullName evidence="1">Alpha-L-rhamnosidase six-hairpin glycosidase domain-containing protein</fullName>
    </recommendedName>
</protein>
<reference evidence="2" key="2">
    <citation type="submission" date="2021-04" db="EMBL/GenBank/DDBJ databases">
        <authorList>
            <person name="Gilroy R."/>
        </authorList>
    </citation>
    <scope>NUCLEOTIDE SEQUENCE</scope>
    <source>
        <strain evidence="2">1345</strain>
    </source>
</reference>
<gene>
    <name evidence="2" type="ORF">H9729_06090</name>
</gene>
<dbReference type="Gene3D" id="1.50.10.10">
    <property type="match status" value="1"/>
</dbReference>
<dbReference type="GO" id="GO:0005975">
    <property type="term" value="P:carbohydrate metabolic process"/>
    <property type="evidence" value="ECO:0007669"/>
    <property type="project" value="InterPro"/>
</dbReference>
<comment type="caution">
    <text evidence="2">The sequence shown here is derived from an EMBL/GenBank/DDBJ whole genome shotgun (WGS) entry which is preliminary data.</text>
</comment>
<dbReference type="PANTHER" id="PTHR34987">
    <property type="entry name" value="C, PUTATIVE (AFU_ORTHOLOGUE AFUA_3G02880)-RELATED"/>
    <property type="match status" value="1"/>
</dbReference>
<evidence type="ECO:0000259" key="1">
    <source>
        <dbReference type="Pfam" id="PF17389"/>
    </source>
</evidence>
<proteinExistence type="predicted"/>
<dbReference type="Pfam" id="PF17389">
    <property type="entry name" value="Bac_rhamnosid6H"/>
    <property type="match status" value="1"/>
</dbReference>
<dbReference type="Gene3D" id="2.60.420.10">
    <property type="entry name" value="Maltose phosphorylase, domain 3"/>
    <property type="match status" value="1"/>
</dbReference>
<organism evidence="2 3">
    <name type="scientific">Candidatus Borkfalkia excrementigallinarum</name>
    <dbReference type="NCBI Taxonomy" id="2838506"/>
    <lineage>
        <taxon>Bacteria</taxon>
        <taxon>Bacillati</taxon>
        <taxon>Bacillota</taxon>
        <taxon>Clostridia</taxon>
        <taxon>Christensenellales</taxon>
        <taxon>Christensenellaceae</taxon>
        <taxon>Candidatus Borkfalkia</taxon>
    </lineage>
</organism>
<dbReference type="Gene3D" id="2.60.120.260">
    <property type="entry name" value="Galactose-binding domain-like"/>
    <property type="match status" value="2"/>
</dbReference>
<dbReference type="EMBL" id="DXCQ01000056">
    <property type="protein sequence ID" value="HIY97242.1"/>
    <property type="molecule type" value="Genomic_DNA"/>
</dbReference>
<accession>A0A9D1ZW35</accession>
<reference evidence="2" key="1">
    <citation type="journal article" date="2021" name="PeerJ">
        <title>Extensive microbial diversity within the chicken gut microbiome revealed by metagenomics and culture.</title>
        <authorList>
            <person name="Gilroy R."/>
            <person name="Ravi A."/>
            <person name="Getino M."/>
            <person name="Pursley I."/>
            <person name="Horton D.L."/>
            <person name="Alikhan N.F."/>
            <person name="Baker D."/>
            <person name="Gharbi K."/>
            <person name="Hall N."/>
            <person name="Watson M."/>
            <person name="Adriaenssens E.M."/>
            <person name="Foster-Nyarko E."/>
            <person name="Jarju S."/>
            <person name="Secka A."/>
            <person name="Antonio M."/>
            <person name="Oren A."/>
            <person name="Chaudhuri R.R."/>
            <person name="La Ragione R."/>
            <person name="Hildebrand F."/>
            <person name="Pallen M.J."/>
        </authorList>
    </citation>
    <scope>NUCLEOTIDE SEQUENCE</scope>
    <source>
        <strain evidence="2">1345</strain>
    </source>
</reference>
<dbReference type="InterPro" id="IPR035396">
    <property type="entry name" value="Bac_rhamnosid6H"/>
</dbReference>
<dbReference type="InterPro" id="IPR008928">
    <property type="entry name" value="6-hairpin_glycosidase_sf"/>
</dbReference>
<sequence length="750" mass="85530">MFEHSKPIWIQGADGEMNGLYAFVFPFTAGREEISVHIAACDVYQAYCNGEFIATGPARCGDGYYRADCLRLKNHVREGENFLTVFVAGYNVNCFEYLCAEPFLQLEALAGGKFLFGTGGDTAAYAVSEHEQRTARYSFQRTFTEVWHLNDSYARLRGGRGKRQVQTIEVGTKKILPRLSAYPKYSRADGVVIGCGKMSLREEDFNARKLNGVPFLEPRDEYRAYPQSELTANVYRELCSMRTLEKGKVSGGNTLRGGEFRLFDFSVDRCGLIGLDVAAGEDGVLYILFDEILTDGDIDALRMDCLNCIKLHISAGERKFLSLEAYTFRYAKIFCFSGNVEIRRFYTADVSCPLADEVKFTCENKKLEKIFAAALNSFRFNAVDIFMDCPSRERAGWLCDSYFTGRVERYLFGKSRIEHDFLENFLLNERERYIPDKMLPMCYPSLHPDGGFIPTWAMWFVLELNAYTQTNGEALKAKAEKKIDRLLEYFAGFENEWGLLEDLPGWVFIEWSKAADFSNGVNYCVNMLYSLVLRTAGEMYGKRELISKGERIAALVREHSFDGKFFTDHAVRENGKIVFCGERTEVCQYYAFFTGVATPQTYPELFRILTEKFGPDRKNNNPYPDIWFANAFIGNYLRMMILEKYKMYAQLLDEIEGYFLYMADKTMTLWENDTDFASCNHGFASYILVCIARSLTGYCGADAEGNIIFRQDHQSNIGCELSVLAGDSAVRIAVKDGKREFYVEQGRAQV</sequence>
<dbReference type="PANTHER" id="PTHR34987:SF2">
    <property type="entry name" value="B, PUTATIVE (AFU_ORTHOLOGUE AFUA_7G05040)-RELATED"/>
    <property type="match status" value="1"/>
</dbReference>
<dbReference type="Proteomes" id="UP000886750">
    <property type="component" value="Unassembled WGS sequence"/>
</dbReference>
<evidence type="ECO:0000313" key="3">
    <source>
        <dbReference type="Proteomes" id="UP000886750"/>
    </source>
</evidence>